<keyword evidence="2 4" id="KW-0238">DNA-binding</keyword>
<dbReference type="Proteomes" id="UP000267164">
    <property type="component" value="Chromosome"/>
</dbReference>
<evidence type="ECO:0000256" key="2">
    <source>
        <dbReference type="ARBA" id="ARBA00023125"/>
    </source>
</evidence>
<dbReference type="EMBL" id="CP032568">
    <property type="protein sequence ID" value="AYF76480.1"/>
    <property type="molecule type" value="Genomic_DNA"/>
</dbReference>
<evidence type="ECO:0000256" key="3">
    <source>
        <dbReference type="ARBA" id="ARBA00023163"/>
    </source>
</evidence>
<evidence type="ECO:0000256" key="4">
    <source>
        <dbReference type="PROSITE-ProRule" id="PRU00335"/>
    </source>
</evidence>
<dbReference type="InterPro" id="IPR050109">
    <property type="entry name" value="HTH-type_TetR-like_transc_reg"/>
</dbReference>
<keyword evidence="7" id="KW-1185">Reference proteome</keyword>
<dbReference type="PANTHER" id="PTHR30055:SF234">
    <property type="entry name" value="HTH-TYPE TRANSCRIPTIONAL REGULATOR BETI"/>
    <property type="match status" value="1"/>
</dbReference>
<dbReference type="KEGG" id="nyu:D7D52_24640"/>
<dbReference type="AlphaFoldDB" id="A0A386ZGC3"/>
<dbReference type="InterPro" id="IPR009057">
    <property type="entry name" value="Homeodomain-like_sf"/>
</dbReference>
<dbReference type="PRINTS" id="PR00455">
    <property type="entry name" value="HTHTETR"/>
</dbReference>
<evidence type="ECO:0000313" key="6">
    <source>
        <dbReference type="EMBL" id="AYF76480.1"/>
    </source>
</evidence>
<accession>A0A386ZGC3</accession>
<proteinExistence type="predicted"/>
<protein>
    <submittedName>
        <fullName evidence="6">TetR/AcrR family transcriptional regulator</fullName>
    </submittedName>
</protein>
<dbReference type="RefSeq" id="WP_120740035.1">
    <property type="nucleotide sequence ID" value="NZ_CP032568.1"/>
</dbReference>
<evidence type="ECO:0000259" key="5">
    <source>
        <dbReference type="PROSITE" id="PS50977"/>
    </source>
</evidence>
<sequence>MDGRTARAARNRQAVLDAALALMEEGNLQPTAQSVAERAGVATRSVFHHFADLESLYLDAAQTQIERHWLPLLRPVNGSLEQRIDGLLKLRAELYERISGTRRAAQLREHESPVLAERLGLSRAALRAHLRENLPELEELAPPAREAVFVAGAWETWEVLRRHQGLSIPAARAAVAATLTALIAGQRTDHT</sequence>
<gene>
    <name evidence="6" type="ORF">D7D52_24640</name>
</gene>
<organism evidence="6 7">
    <name type="scientific">Nocardia yunnanensis</name>
    <dbReference type="NCBI Taxonomy" id="2382165"/>
    <lineage>
        <taxon>Bacteria</taxon>
        <taxon>Bacillati</taxon>
        <taxon>Actinomycetota</taxon>
        <taxon>Actinomycetes</taxon>
        <taxon>Mycobacteriales</taxon>
        <taxon>Nocardiaceae</taxon>
        <taxon>Nocardia</taxon>
    </lineage>
</organism>
<feature type="domain" description="HTH tetR-type" evidence="5">
    <location>
        <begin position="9"/>
        <end position="68"/>
    </location>
</feature>
<evidence type="ECO:0000256" key="1">
    <source>
        <dbReference type="ARBA" id="ARBA00023015"/>
    </source>
</evidence>
<dbReference type="Pfam" id="PF00440">
    <property type="entry name" value="TetR_N"/>
    <property type="match status" value="1"/>
</dbReference>
<reference evidence="6 7" key="1">
    <citation type="submission" date="2018-09" db="EMBL/GenBank/DDBJ databases">
        <title>Nocardia yunnanensis sp. nov., an actinomycete isolated from a soil sample.</title>
        <authorList>
            <person name="Zhang J."/>
        </authorList>
    </citation>
    <scope>NUCLEOTIDE SEQUENCE [LARGE SCALE GENOMIC DNA]</scope>
    <source>
        <strain evidence="6 7">CFHS0054</strain>
    </source>
</reference>
<keyword evidence="3" id="KW-0804">Transcription</keyword>
<dbReference type="GO" id="GO:0003700">
    <property type="term" value="F:DNA-binding transcription factor activity"/>
    <property type="evidence" value="ECO:0007669"/>
    <property type="project" value="TreeGrafter"/>
</dbReference>
<evidence type="ECO:0000313" key="7">
    <source>
        <dbReference type="Proteomes" id="UP000267164"/>
    </source>
</evidence>
<keyword evidence="1" id="KW-0805">Transcription regulation</keyword>
<name>A0A386ZGC3_9NOCA</name>
<dbReference type="Gene3D" id="1.10.357.10">
    <property type="entry name" value="Tetracycline Repressor, domain 2"/>
    <property type="match status" value="1"/>
</dbReference>
<dbReference type="GO" id="GO:0000976">
    <property type="term" value="F:transcription cis-regulatory region binding"/>
    <property type="evidence" value="ECO:0007669"/>
    <property type="project" value="TreeGrafter"/>
</dbReference>
<dbReference type="OrthoDB" id="8688418at2"/>
<dbReference type="SUPFAM" id="SSF46689">
    <property type="entry name" value="Homeodomain-like"/>
    <property type="match status" value="1"/>
</dbReference>
<dbReference type="PANTHER" id="PTHR30055">
    <property type="entry name" value="HTH-TYPE TRANSCRIPTIONAL REGULATOR RUTR"/>
    <property type="match status" value="1"/>
</dbReference>
<feature type="DNA-binding region" description="H-T-H motif" evidence="4">
    <location>
        <begin position="31"/>
        <end position="50"/>
    </location>
</feature>
<dbReference type="PROSITE" id="PS50977">
    <property type="entry name" value="HTH_TETR_2"/>
    <property type="match status" value="1"/>
</dbReference>
<dbReference type="InterPro" id="IPR001647">
    <property type="entry name" value="HTH_TetR"/>
</dbReference>